<dbReference type="Proteomes" id="UP001060215">
    <property type="component" value="Chromosome 12"/>
</dbReference>
<proteinExistence type="predicted"/>
<name>A0ACC0G0Q2_9ERIC</name>
<evidence type="ECO:0000313" key="1">
    <source>
        <dbReference type="EMBL" id="KAI7994631.1"/>
    </source>
</evidence>
<organism evidence="1 2">
    <name type="scientific">Camellia lanceoleosa</name>
    <dbReference type="NCBI Taxonomy" id="1840588"/>
    <lineage>
        <taxon>Eukaryota</taxon>
        <taxon>Viridiplantae</taxon>
        <taxon>Streptophyta</taxon>
        <taxon>Embryophyta</taxon>
        <taxon>Tracheophyta</taxon>
        <taxon>Spermatophyta</taxon>
        <taxon>Magnoliopsida</taxon>
        <taxon>eudicotyledons</taxon>
        <taxon>Gunneridae</taxon>
        <taxon>Pentapetalae</taxon>
        <taxon>asterids</taxon>
        <taxon>Ericales</taxon>
        <taxon>Theaceae</taxon>
        <taxon>Camellia</taxon>
    </lineage>
</organism>
<comment type="caution">
    <text evidence="1">The sequence shown here is derived from an EMBL/GenBank/DDBJ whole genome shotgun (WGS) entry which is preliminary data.</text>
</comment>
<accession>A0ACC0G0Q2</accession>
<protein>
    <submittedName>
        <fullName evidence="1">Uncharacterized protein</fullName>
    </submittedName>
</protein>
<sequence length="181" mass="19999">MGYLVRVRFASFFAGAALTSAIGLYVLRDDYKSAHQSISLQMDGLYESLDGRISKLEEVKEVEATKQERLQSEVQNCVDVFGLVTLQIFMFFKSEAAPNSNSKGITIRSKSMVVLSFQAVVVQFPTVHHGYCLSQRRLSRRGTYSSSGGSNIRCGIAEVSGEPAPMGRKRSTRMGCLRKPS</sequence>
<keyword evidence="2" id="KW-1185">Reference proteome</keyword>
<gene>
    <name evidence="1" type="ORF">LOK49_LG11G02900</name>
</gene>
<dbReference type="EMBL" id="CM045769">
    <property type="protein sequence ID" value="KAI7994631.1"/>
    <property type="molecule type" value="Genomic_DNA"/>
</dbReference>
<reference evidence="1 2" key="1">
    <citation type="journal article" date="2022" name="Plant J.">
        <title>Chromosome-level genome of Camellia lanceoleosa provides a valuable resource for understanding genome evolution and self-incompatibility.</title>
        <authorList>
            <person name="Gong W."/>
            <person name="Xiao S."/>
            <person name="Wang L."/>
            <person name="Liao Z."/>
            <person name="Chang Y."/>
            <person name="Mo W."/>
            <person name="Hu G."/>
            <person name="Li W."/>
            <person name="Zhao G."/>
            <person name="Zhu H."/>
            <person name="Hu X."/>
            <person name="Ji K."/>
            <person name="Xiang X."/>
            <person name="Song Q."/>
            <person name="Yuan D."/>
            <person name="Jin S."/>
            <person name="Zhang L."/>
        </authorList>
    </citation>
    <scope>NUCLEOTIDE SEQUENCE [LARGE SCALE GENOMIC DNA]</scope>
    <source>
        <strain evidence="1">SQ_2022a</strain>
    </source>
</reference>
<evidence type="ECO:0000313" key="2">
    <source>
        <dbReference type="Proteomes" id="UP001060215"/>
    </source>
</evidence>